<name>A0A0D9VDN7_9ORYZ</name>
<keyword evidence="4" id="KW-1185">Reference proteome</keyword>
<evidence type="ECO:0000313" key="3">
    <source>
        <dbReference type="EnsemblPlants" id="LPERR02G07270.1"/>
    </source>
</evidence>
<feature type="region of interest" description="Disordered" evidence="1">
    <location>
        <begin position="39"/>
        <end position="75"/>
    </location>
</feature>
<dbReference type="Proteomes" id="UP000032180">
    <property type="component" value="Chromosome 2"/>
</dbReference>
<reference evidence="3 4" key="1">
    <citation type="submission" date="2012-08" db="EMBL/GenBank/DDBJ databases">
        <title>Oryza genome evolution.</title>
        <authorList>
            <person name="Wing R.A."/>
        </authorList>
    </citation>
    <scope>NUCLEOTIDE SEQUENCE</scope>
</reference>
<dbReference type="HOGENOM" id="CLU_194831_0_0_1"/>
<evidence type="ECO:0000313" key="4">
    <source>
        <dbReference type="Proteomes" id="UP000032180"/>
    </source>
</evidence>
<dbReference type="PROSITE" id="PS51257">
    <property type="entry name" value="PROKAR_LIPOPROTEIN"/>
    <property type="match status" value="1"/>
</dbReference>
<dbReference type="Gramene" id="LPERR02G07270.1">
    <property type="protein sequence ID" value="LPERR02G07270.1"/>
    <property type="gene ID" value="LPERR02G07270"/>
</dbReference>
<protein>
    <submittedName>
        <fullName evidence="3">Uncharacterized protein</fullName>
    </submittedName>
</protein>
<organism evidence="3 4">
    <name type="scientific">Leersia perrieri</name>
    <dbReference type="NCBI Taxonomy" id="77586"/>
    <lineage>
        <taxon>Eukaryota</taxon>
        <taxon>Viridiplantae</taxon>
        <taxon>Streptophyta</taxon>
        <taxon>Embryophyta</taxon>
        <taxon>Tracheophyta</taxon>
        <taxon>Spermatophyta</taxon>
        <taxon>Magnoliopsida</taxon>
        <taxon>Liliopsida</taxon>
        <taxon>Poales</taxon>
        <taxon>Poaceae</taxon>
        <taxon>BOP clade</taxon>
        <taxon>Oryzoideae</taxon>
        <taxon>Oryzeae</taxon>
        <taxon>Oryzinae</taxon>
        <taxon>Leersia</taxon>
    </lineage>
</organism>
<evidence type="ECO:0000256" key="2">
    <source>
        <dbReference type="SAM" id="SignalP"/>
    </source>
</evidence>
<evidence type="ECO:0000256" key="1">
    <source>
        <dbReference type="SAM" id="MobiDB-lite"/>
    </source>
</evidence>
<reference evidence="3" key="3">
    <citation type="submission" date="2015-04" db="UniProtKB">
        <authorList>
            <consortium name="EnsemblPlants"/>
        </authorList>
    </citation>
    <scope>IDENTIFICATION</scope>
</reference>
<keyword evidence="2" id="KW-0732">Signal</keyword>
<sequence length="75" mass="8023">MARLLPRSRLLLALLQLAVVLWLVAASGCLCRQLSGGVPSWSIQPDGNHLPTPPPAPKGRYPPGSRRMPCPPEGC</sequence>
<proteinExistence type="predicted"/>
<dbReference type="EnsemblPlants" id="LPERR02G07270.1">
    <property type="protein sequence ID" value="LPERR02G07270.1"/>
    <property type="gene ID" value="LPERR02G07270"/>
</dbReference>
<feature type="chain" id="PRO_5002347533" evidence="2">
    <location>
        <begin position="27"/>
        <end position="75"/>
    </location>
</feature>
<accession>A0A0D9VDN7</accession>
<feature type="signal peptide" evidence="2">
    <location>
        <begin position="1"/>
        <end position="26"/>
    </location>
</feature>
<reference evidence="4" key="2">
    <citation type="submission" date="2013-12" db="EMBL/GenBank/DDBJ databases">
        <authorList>
            <person name="Yu Y."/>
            <person name="Lee S."/>
            <person name="de Baynast K."/>
            <person name="Wissotski M."/>
            <person name="Liu L."/>
            <person name="Talag J."/>
            <person name="Goicoechea J."/>
            <person name="Angelova A."/>
            <person name="Jetty R."/>
            <person name="Kudrna D."/>
            <person name="Golser W."/>
            <person name="Rivera L."/>
            <person name="Zhang J."/>
            <person name="Wing R."/>
        </authorList>
    </citation>
    <scope>NUCLEOTIDE SEQUENCE</scope>
</reference>
<dbReference type="AlphaFoldDB" id="A0A0D9VDN7"/>